<organism evidence="3 4">
    <name type="scientific">Porites lobata</name>
    <dbReference type="NCBI Taxonomy" id="104759"/>
    <lineage>
        <taxon>Eukaryota</taxon>
        <taxon>Metazoa</taxon>
        <taxon>Cnidaria</taxon>
        <taxon>Anthozoa</taxon>
        <taxon>Hexacorallia</taxon>
        <taxon>Scleractinia</taxon>
        <taxon>Fungiina</taxon>
        <taxon>Poritidae</taxon>
        <taxon>Porites</taxon>
    </lineage>
</organism>
<accession>A0ABN8NDI1</accession>
<dbReference type="Proteomes" id="UP001159405">
    <property type="component" value="Unassembled WGS sequence"/>
</dbReference>
<feature type="compositionally biased region" description="Low complexity" evidence="2">
    <location>
        <begin position="1177"/>
        <end position="1187"/>
    </location>
</feature>
<evidence type="ECO:0000313" key="3">
    <source>
        <dbReference type="EMBL" id="CAH3105262.1"/>
    </source>
</evidence>
<feature type="compositionally biased region" description="Polar residues" evidence="2">
    <location>
        <begin position="630"/>
        <end position="646"/>
    </location>
</feature>
<feature type="compositionally biased region" description="Polar residues" evidence="2">
    <location>
        <begin position="920"/>
        <end position="951"/>
    </location>
</feature>
<feature type="compositionally biased region" description="Polar residues" evidence="2">
    <location>
        <begin position="656"/>
        <end position="668"/>
    </location>
</feature>
<name>A0ABN8NDI1_9CNID</name>
<feature type="region of interest" description="Disordered" evidence="2">
    <location>
        <begin position="622"/>
        <end position="649"/>
    </location>
</feature>
<reference evidence="3 4" key="1">
    <citation type="submission" date="2022-05" db="EMBL/GenBank/DDBJ databases">
        <authorList>
            <consortium name="Genoscope - CEA"/>
            <person name="William W."/>
        </authorList>
    </citation>
    <scope>NUCLEOTIDE SEQUENCE [LARGE SCALE GENOMIC DNA]</scope>
</reference>
<protein>
    <submittedName>
        <fullName evidence="3">Uncharacterized protein</fullName>
    </submittedName>
</protein>
<sequence>MKKQERKKRREVLRPSPNEEATILQSDKEKRKKLRLKQVREQEKAFSRKLLEDVRKRKTVETKHLASHLKSQWENEQNLKRSLLERKYQENLAEIGLAHQTASEDQTSYTKPELSEEEKHRASERYKKALEQLVYDRAKSTQSERERAEARQQALETERLRAAKIAALPPPKDPIADLYLRKGQKTREQNVDSFSSTRFHLHPSVHVERDLDPNQKDAGQVALDEEERLRMLLEDAQRNKVEQTEKARLRHKHALEMLQLEEDHKKLMEELGQLERHDRQRRQEAVAKIPVRIFQPPHKRLEDAEDRQRDLEQAFEDMYMMQTGYTGDLTVALEPPENLMTAVSEDSATSASDIDRGSVESDEARGAPSAVRPGRRTESGAHRSEPGKEPEEALPRDNVPKAQTEDPLRRLLQRIERQRDQWKRRQLIEEPHPTAAASTDIPRTLPSTKPSSEDQGYRVPETIPFSTSPESLAEAELSGEEADGREHAIDAADEPRPEGTHWPVVSEAPHPPTDSIRTLLHPLEAAQRSRTTTSSERAVTHQDALLEQQKLKLKLQQQNLLQQQLEQQIQDYQRQLADIYGTTGAPAGPLPSGTLRVPDEHMPLEEPFPTGAPYEGVASLEDSVSEGLRGQTSQAQPGVPTITSHEGSPLMSDVLESSTLSSATSNETEAALPSEFERTLAAARATADRAAEMRQKERDVLQELSRAALEDVPFSSHTHSERDASPRSTPTLQSQELVNISTPSTLSLSVTLSSDLSVTAAASHTVTSRFSDHALYSSTQPRTIPFPNVGDTASVTATTSLLTKTSQYLGLSREPSSNIRSFPVLTSGSDVQTRFSVVSPSPVSSIRAVTEPSRINPLTFATTSLSGGATAVSHSSASQLASPVYSTGYLDYYKQKIEEERQLFEAQRKRIRRYSDKFKSSSFEGPGSQTYKAPVISSTNAPQSEPHLSSPFLSNLRGDDAGVLGLDQNKENQGLIANSVGIRGQDRLRDISQRLNTLEKTLTTSDSSIPVTSVSYTSKPVSTSGWSYGSSTEYLSLPRNTAGRHFLGSAGSTLSSLSELTEMMTRLTSTSDESDNKSLRAGATSGPLSMISKGPLNVAHSHAPKEPSAEFSSANGPTGILSGSRWTRGSDGKPWYVLSRSSTLPSAGTLGRDAVLPEMEEEDNVFPEVTGYKSPLSGSEETGSTTSAHLGRAEKLDDSSSASGVNALMSSTISSASSGSLADSPKVSDVQGDSSSLSSTGK</sequence>
<feature type="region of interest" description="Disordered" evidence="2">
    <location>
        <begin position="917"/>
        <end position="951"/>
    </location>
</feature>
<evidence type="ECO:0000256" key="2">
    <source>
        <dbReference type="SAM" id="MobiDB-lite"/>
    </source>
</evidence>
<feature type="compositionally biased region" description="Basic and acidic residues" evidence="2">
    <location>
        <begin position="375"/>
        <end position="432"/>
    </location>
</feature>
<keyword evidence="1" id="KW-0175">Coiled coil</keyword>
<feature type="region of interest" description="Disordered" evidence="2">
    <location>
        <begin position="97"/>
        <end position="122"/>
    </location>
</feature>
<feature type="compositionally biased region" description="Polar residues" evidence="2">
    <location>
        <begin position="100"/>
        <end position="110"/>
    </location>
</feature>
<keyword evidence="4" id="KW-1185">Reference proteome</keyword>
<feature type="coiled-coil region" evidence="1">
    <location>
        <begin position="226"/>
        <end position="277"/>
    </location>
</feature>
<feature type="region of interest" description="Disordered" evidence="2">
    <location>
        <begin position="343"/>
        <end position="516"/>
    </location>
</feature>
<feature type="coiled-coil region" evidence="1">
    <location>
        <begin position="546"/>
        <end position="582"/>
    </location>
</feature>
<feature type="compositionally biased region" description="Basic residues" evidence="2">
    <location>
        <begin position="1"/>
        <end position="11"/>
    </location>
</feature>
<evidence type="ECO:0000313" key="4">
    <source>
        <dbReference type="Proteomes" id="UP001159405"/>
    </source>
</evidence>
<feature type="compositionally biased region" description="Basic and acidic residues" evidence="2">
    <location>
        <begin position="113"/>
        <end position="122"/>
    </location>
</feature>
<gene>
    <name evidence="3" type="ORF">PLOB_00012427</name>
</gene>
<feature type="region of interest" description="Disordered" evidence="2">
    <location>
        <begin position="1163"/>
        <end position="1242"/>
    </location>
</feature>
<feature type="compositionally biased region" description="Basic and acidic residues" evidence="2">
    <location>
        <begin position="353"/>
        <end position="365"/>
    </location>
</feature>
<feature type="region of interest" description="Disordered" evidence="2">
    <location>
        <begin position="711"/>
        <end position="735"/>
    </location>
</feature>
<proteinExistence type="predicted"/>
<feature type="compositionally biased region" description="Polar residues" evidence="2">
    <location>
        <begin position="726"/>
        <end position="735"/>
    </location>
</feature>
<feature type="region of interest" description="Disordered" evidence="2">
    <location>
        <begin position="656"/>
        <end position="675"/>
    </location>
</feature>
<feature type="compositionally biased region" description="Basic and acidic residues" evidence="2">
    <location>
        <begin position="482"/>
        <end position="499"/>
    </location>
</feature>
<feature type="region of interest" description="Disordered" evidence="2">
    <location>
        <begin position="1"/>
        <end position="29"/>
    </location>
</feature>
<feature type="region of interest" description="Disordered" evidence="2">
    <location>
        <begin position="1066"/>
        <end position="1117"/>
    </location>
</feature>
<comment type="caution">
    <text evidence="3">The sequence shown here is derived from an EMBL/GenBank/DDBJ whole genome shotgun (WGS) entry which is preliminary data.</text>
</comment>
<feature type="compositionally biased region" description="Low complexity" evidence="2">
    <location>
        <begin position="1210"/>
        <end position="1224"/>
    </location>
</feature>
<evidence type="ECO:0000256" key="1">
    <source>
        <dbReference type="SAM" id="Coils"/>
    </source>
</evidence>
<dbReference type="EMBL" id="CALNXK010000017">
    <property type="protein sequence ID" value="CAH3105262.1"/>
    <property type="molecule type" value="Genomic_DNA"/>
</dbReference>